<dbReference type="SUPFAM" id="SSF109854">
    <property type="entry name" value="DinB/YfiT-like putative metalloenzymes"/>
    <property type="match status" value="1"/>
</dbReference>
<feature type="domain" description="DinB-like" evidence="1">
    <location>
        <begin position="30"/>
        <end position="165"/>
    </location>
</feature>
<gene>
    <name evidence="2" type="ORF">G4Z05_06270</name>
</gene>
<dbReference type="EMBL" id="JAAIUV010000007">
    <property type="protein sequence ID" value="NEX78500.1"/>
    <property type="molecule type" value="Genomic_DNA"/>
</dbReference>
<dbReference type="InterPro" id="IPR024775">
    <property type="entry name" value="DinB-like"/>
</dbReference>
<dbReference type="Proteomes" id="UP000481621">
    <property type="component" value="Unassembled WGS sequence"/>
</dbReference>
<dbReference type="InterPro" id="IPR034660">
    <property type="entry name" value="DinB/YfiT-like"/>
</dbReference>
<accession>A0A6B3TQ83</accession>
<evidence type="ECO:0000313" key="2">
    <source>
        <dbReference type="EMBL" id="NEX78500.1"/>
    </source>
</evidence>
<reference evidence="2" key="1">
    <citation type="submission" date="2020-02" db="EMBL/GenBank/DDBJ databases">
        <title>Bacillus sedimentmangrovi sp. nov., isolated from sediment of the mangrove ecosystem.</title>
        <authorList>
            <person name="Liu G."/>
        </authorList>
    </citation>
    <scope>NUCLEOTIDE SEQUENCE [LARGE SCALE GENOMIC DNA]</scope>
    <source>
        <strain evidence="2">SgZ-7</strain>
    </source>
</reference>
<name>A0A6B3TQ83_9BACI</name>
<evidence type="ECO:0000313" key="3">
    <source>
        <dbReference type="Proteomes" id="UP000481621"/>
    </source>
</evidence>
<organism evidence="2 3">
    <name type="scientific">Neobacillus thermocopriae</name>
    <dbReference type="NCBI Taxonomy" id="1215031"/>
    <lineage>
        <taxon>Bacteria</taxon>
        <taxon>Bacillati</taxon>
        <taxon>Bacillota</taxon>
        <taxon>Bacilli</taxon>
        <taxon>Bacillales</taxon>
        <taxon>Bacillaceae</taxon>
        <taxon>Neobacillus</taxon>
    </lineage>
</organism>
<dbReference type="Pfam" id="PF12867">
    <property type="entry name" value="DinB_2"/>
    <property type="match status" value="1"/>
</dbReference>
<proteinExistence type="predicted"/>
<dbReference type="Gene3D" id="1.20.120.450">
    <property type="entry name" value="dinb family like domain"/>
    <property type="match status" value="1"/>
</dbReference>
<dbReference type="AlphaFoldDB" id="A0A6B3TQ83"/>
<protein>
    <submittedName>
        <fullName evidence="2">DinB family protein</fullName>
    </submittedName>
</protein>
<sequence>MLQRPEVNEYPDYYVPYVSLVPEGDLIPILQENLKKMMDLFDRISEEDSHYRYGEGKWSIKEVLGHITDTERIMSYRLMRIGRGDKTPLAGFDEEFFVNHSKVNELPVKKILDDFIATRKATITLIENMPTEAWTNEGNANNTKVTTRAIAYILAGHEIHHRHIIEKRYLSNIK</sequence>
<keyword evidence="3" id="KW-1185">Reference proteome</keyword>
<evidence type="ECO:0000259" key="1">
    <source>
        <dbReference type="Pfam" id="PF12867"/>
    </source>
</evidence>
<comment type="caution">
    <text evidence="2">The sequence shown here is derived from an EMBL/GenBank/DDBJ whole genome shotgun (WGS) entry which is preliminary data.</text>
</comment>